<dbReference type="Proteomes" id="UP000750334">
    <property type="component" value="Unassembled WGS sequence"/>
</dbReference>
<evidence type="ECO:0000313" key="1">
    <source>
        <dbReference type="EMBL" id="KAG0656334.1"/>
    </source>
</evidence>
<gene>
    <name evidence="1" type="primary">YIM1_3</name>
    <name evidence="1" type="ORF">C6P45_002739</name>
</gene>
<dbReference type="PANTHER" id="PTHR11695:SF294">
    <property type="entry name" value="RETICULON-4-INTERACTING PROTEIN 1, MITOCHONDRIAL"/>
    <property type="match status" value="1"/>
</dbReference>
<dbReference type="OrthoDB" id="3509362at2759"/>
<sequence>MRMSRRYRLQTKSISSDFSGIIIIKGKTVSEHWSIDDKVNGMMVALYAIHGTASNFLILNPDKIETFGHIEPSLSSPRDKFNQFDLTAAWPMVFFIGASTQVANCMVQILKNHLNIKTLVGICNENSIEENRSLGFDHLVSYNNGKTLSNVHYFMETILGSKKFDVILDSCGSDDFLPVMNEFLKLREANSYYSKVLGDNCFSYTSSGTIQILKERLIIEPYRRFNLLRTYNYYWNMGLPNKKSFELANQLFSSGNFHPRIDSVYTFEDFQSAVTRLDNQKSKVRLSFKLKDHKTIDVCMCI</sequence>
<evidence type="ECO:0000313" key="2">
    <source>
        <dbReference type="Proteomes" id="UP000750334"/>
    </source>
</evidence>
<dbReference type="AlphaFoldDB" id="A0A9P7B3E6"/>
<reference evidence="1 2" key="1">
    <citation type="submission" date="2020-11" db="EMBL/GenBank/DDBJ databases">
        <title>Kefir isolates.</title>
        <authorList>
            <person name="Marcisauskas S."/>
            <person name="Kim Y."/>
            <person name="Blasche S."/>
        </authorList>
    </citation>
    <scope>NUCLEOTIDE SEQUENCE [LARGE SCALE GENOMIC DNA]</scope>
    <source>
        <strain evidence="1 2">OG2</strain>
    </source>
</reference>
<dbReference type="SUPFAM" id="SSF51735">
    <property type="entry name" value="NAD(P)-binding Rossmann-fold domains"/>
    <property type="match status" value="1"/>
</dbReference>
<dbReference type="InterPro" id="IPR036291">
    <property type="entry name" value="NAD(P)-bd_dom_sf"/>
</dbReference>
<dbReference type="PANTHER" id="PTHR11695">
    <property type="entry name" value="ALCOHOL DEHYDROGENASE RELATED"/>
    <property type="match status" value="1"/>
</dbReference>
<dbReference type="Pfam" id="PF13602">
    <property type="entry name" value="ADH_zinc_N_2"/>
    <property type="match status" value="1"/>
</dbReference>
<comment type="caution">
    <text evidence="1">The sequence shown here is derived from an EMBL/GenBank/DDBJ whole genome shotgun (WGS) entry which is preliminary data.</text>
</comment>
<dbReference type="GO" id="GO:0005739">
    <property type="term" value="C:mitochondrion"/>
    <property type="evidence" value="ECO:0007669"/>
    <property type="project" value="TreeGrafter"/>
</dbReference>
<organism evidence="1 2">
    <name type="scientific">Maudiozyma exigua</name>
    <name type="common">Yeast</name>
    <name type="synonym">Kazachstania exigua</name>
    <dbReference type="NCBI Taxonomy" id="34358"/>
    <lineage>
        <taxon>Eukaryota</taxon>
        <taxon>Fungi</taxon>
        <taxon>Dikarya</taxon>
        <taxon>Ascomycota</taxon>
        <taxon>Saccharomycotina</taxon>
        <taxon>Saccharomycetes</taxon>
        <taxon>Saccharomycetales</taxon>
        <taxon>Saccharomycetaceae</taxon>
        <taxon>Maudiozyma</taxon>
    </lineage>
</organism>
<dbReference type="Gene3D" id="3.90.180.10">
    <property type="entry name" value="Medium-chain alcohol dehydrogenases, catalytic domain"/>
    <property type="match status" value="1"/>
</dbReference>
<protein>
    <submittedName>
        <fullName evidence="1">Zinc ion binding</fullName>
    </submittedName>
</protein>
<dbReference type="EMBL" id="PUHR01000263">
    <property type="protein sequence ID" value="KAG0656334.1"/>
    <property type="molecule type" value="Genomic_DNA"/>
</dbReference>
<dbReference type="InterPro" id="IPR050700">
    <property type="entry name" value="YIM1/Zinc_Alcohol_DH_Fams"/>
</dbReference>
<keyword evidence="2" id="KW-1185">Reference proteome</keyword>
<proteinExistence type="predicted"/>
<dbReference type="Gene3D" id="3.40.50.720">
    <property type="entry name" value="NAD(P)-binding Rossmann-like Domain"/>
    <property type="match status" value="1"/>
</dbReference>
<name>A0A9P7B3E6_MAUEX</name>
<accession>A0A9P7B3E6</accession>